<comment type="caution">
    <text evidence="1">The sequence shown here is derived from an EMBL/GenBank/DDBJ whole genome shotgun (WGS) entry which is preliminary data.</text>
</comment>
<reference evidence="1 2" key="1">
    <citation type="journal article" date="2021" name="Plant Biotechnol. J.">
        <title>Multi-omics assisted identification of the key and species-specific regulatory components of drought-tolerant mechanisms in Gossypium stocksii.</title>
        <authorList>
            <person name="Yu D."/>
            <person name="Ke L."/>
            <person name="Zhang D."/>
            <person name="Wu Y."/>
            <person name="Sun Y."/>
            <person name="Mei J."/>
            <person name="Sun J."/>
            <person name="Sun Y."/>
        </authorList>
    </citation>
    <scope>NUCLEOTIDE SEQUENCE [LARGE SCALE GENOMIC DNA]</scope>
    <source>
        <strain evidence="2">cv. E1</strain>
        <tissue evidence="1">Leaf</tissue>
    </source>
</reference>
<proteinExistence type="predicted"/>
<evidence type="ECO:0000313" key="2">
    <source>
        <dbReference type="Proteomes" id="UP000828251"/>
    </source>
</evidence>
<dbReference type="EMBL" id="JAIQCV010000002">
    <property type="protein sequence ID" value="KAH1122561.1"/>
    <property type="molecule type" value="Genomic_DNA"/>
</dbReference>
<keyword evidence="2" id="KW-1185">Reference proteome</keyword>
<dbReference type="Proteomes" id="UP000828251">
    <property type="component" value="Unassembled WGS sequence"/>
</dbReference>
<organism evidence="1 2">
    <name type="scientific">Gossypium stocksii</name>
    <dbReference type="NCBI Taxonomy" id="47602"/>
    <lineage>
        <taxon>Eukaryota</taxon>
        <taxon>Viridiplantae</taxon>
        <taxon>Streptophyta</taxon>
        <taxon>Embryophyta</taxon>
        <taxon>Tracheophyta</taxon>
        <taxon>Spermatophyta</taxon>
        <taxon>Magnoliopsida</taxon>
        <taxon>eudicotyledons</taxon>
        <taxon>Gunneridae</taxon>
        <taxon>Pentapetalae</taxon>
        <taxon>rosids</taxon>
        <taxon>malvids</taxon>
        <taxon>Malvales</taxon>
        <taxon>Malvaceae</taxon>
        <taxon>Malvoideae</taxon>
        <taxon>Gossypium</taxon>
    </lineage>
</organism>
<name>A0A9D3WEC2_9ROSI</name>
<sequence>MKFTSIKLITVKGVCDYINKMRDFAARLRALEVEMFESFLVHFTLNSLPPQFGPFKISYNTYKDKWSIDELLTICDQEEARLILEIGDSATITQGKKTIQAKQKGKAKM</sequence>
<dbReference type="AlphaFoldDB" id="A0A9D3WEC2"/>
<evidence type="ECO:0000313" key="1">
    <source>
        <dbReference type="EMBL" id="KAH1122561.1"/>
    </source>
</evidence>
<gene>
    <name evidence="1" type="ORF">J1N35_005721</name>
</gene>
<dbReference type="OrthoDB" id="989164at2759"/>
<protein>
    <submittedName>
        <fullName evidence="1">Uncharacterized protein</fullName>
    </submittedName>
</protein>
<accession>A0A9D3WEC2</accession>